<sequence length="622" mass="65785">MTTALTLALVVVAALLLAQWLARRGAFGADRTVATLVVLIATLLLLFIFYPVGRSLGAALFDDAGAFAPWVVLQRLAAPDIWGLGCLAGEGAHCGVAINSIVLATIVGLLSTLLGLVLALAAQRGHRDPEAQRRQGALFRLMAVLPIVTPPFVIALALVVLFGRTGLVTGWLSSVFEIPRSRWIYGLTGVTLAQLLSFTPIAFMMLHAALAAISPSLEEAAQTLRASRWRVMRTVTWPLLRPALANAFLLGFVESMADFANPIVLAGNYEVLSTKIFFAVAGAQLDPGRAAVLAAVLLVFTLAAFALQQRWLGRASYVSVTGKGDSGLPAVLPDALRLGCVGLSWLWIGFTLACYAVIAVGGFVKDIGRGDMALSLKHLGAGFGIDWGPHGLLFSGSAWDSFFTTVMVAGISAPLTALVGLLSAYVITRHRYAGRGIFEFMTLVAFAVPGTVIGVAYIVAFNVPPLELTGGLAILVICFVFRNMPVGVRAGVAALAQIDRSLDEASSTLRAGTLQTLRRVVLPLLRPAIVTTLVFSFTHAMTAVSAVIFLVTAKYNLATVYIIGRVEAGEYPLAIAYSTVLIVFMLAVLLAVQALTGETRIGRRQRGAEPAAGARDVLVTGH</sequence>
<reference evidence="9 10" key="1">
    <citation type="submission" date="2023-08" db="EMBL/GenBank/DDBJ databases">
        <authorList>
            <person name="Roldan D.M."/>
            <person name="Menes R.J."/>
        </authorList>
    </citation>
    <scope>NUCLEOTIDE SEQUENCE [LARGE SCALE GENOMIC DNA]</scope>
    <source>
        <strain evidence="9 10">CCM 2812</strain>
    </source>
</reference>
<feature type="transmembrane region" description="Helical" evidence="7">
    <location>
        <begin position="97"/>
        <end position="120"/>
    </location>
</feature>
<accession>A0ABT9G5I0</accession>
<comment type="caution">
    <text evidence="9">The sequence shown here is derived from an EMBL/GenBank/DDBJ whole genome shotgun (WGS) entry which is preliminary data.</text>
</comment>
<feature type="domain" description="ABC transmembrane type-1" evidence="8">
    <location>
        <begin position="402"/>
        <end position="592"/>
    </location>
</feature>
<evidence type="ECO:0000256" key="4">
    <source>
        <dbReference type="ARBA" id="ARBA00022692"/>
    </source>
</evidence>
<evidence type="ECO:0000313" key="9">
    <source>
        <dbReference type="EMBL" id="MDP4301722.1"/>
    </source>
</evidence>
<evidence type="ECO:0000256" key="3">
    <source>
        <dbReference type="ARBA" id="ARBA00022475"/>
    </source>
</evidence>
<feature type="transmembrane region" description="Helical" evidence="7">
    <location>
        <begin position="183"/>
        <end position="213"/>
    </location>
</feature>
<keyword evidence="5 7" id="KW-1133">Transmembrane helix</keyword>
<dbReference type="InterPro" id="IPR000515">
    <property type="entry name" value="MetI-like"/>
</dbReference>
<feature type="transmembrane region" description="Helical" evidence="7">
    <location>
        <begin position="402"/>
        <end position="428"/>
    </location>
</feature>
<gene>
    <name evidence="9" type="ORF">Q8X39_13850</name>
</gene>
<feature type="transmembrane region" description="Helical" evidence="7">
    <location>
        <begin position="345"/>
        <end position="364"/>
    </location>
</feature>
<dbReference type="Proteomes" id="UP001235760">
    <property type="component" value="Unassembled WGS sequence"/>
</dbReference>
<dbReference type="SUPFAM" id="SSF161098">
    <property type="entry name" value="MetI-like"/>
    <property type="match status" value="2"/>
</dbReference>
<feature type="transmembrane region" description="Helical" evidence="7">
    <location>
        <begin position="34"/>
        <end position="52"/>
    </location>
</feature>
<evidence type="ECO:0000313" key="10">
    <source>
        <dbReference type="Proteomes" id="UP001235760"/>
    </source>
</evidence>
<dbReference type="RefSeq" id="WP_305750267.1">
    <property type="nucleotide sequence ID" value="NZ_JAUZEE010000007.1"/>
</dbReference>
<dbReference type="Gene3D" id="1.10.3720.10">
    <property type="entry name" value="MetI-like"/>
    <property type="match status" value="2"/>
</dbReference>
<dbReference type="PANTHER" id="PTHR30183">
    <property type="entry name" value="MOLYBDENUM TRANSPORT SYSTEM PERMEASE PROTEIN MODB"/>
    <property type="match status" value="1"/>
</dbReference>
<feature type="transmembrane region" description="Helical" evidence="7">
    <location>
        <begin position="290"/>
        <end position="307"/>
    </location>
</feature>
<keyword evidence="2 7" id="KW-0813">Transport</keyword>
<comment type="subcellular location">
    <subcellularLocation>
        <location evidence="1 7">Cell membrane</location>
        <topology evidence="1 7">Multi-pass membrane protein</topology>
    </subcellularLocation>
</comment>
<evidence type="ECO:0000256" key="6">
    <source>
        <dbReference type="ARBA" id="ARBA00023136"/>
    </source>
</evidence>
<dbReference type="EMBL" id="JAUZEE010000007">
    <property type="protein sequence ID" value="MDP4301722.1"/>
    <property type="molecule type" value="Genomic_DNA"/>
</dbReference>
<feature type="transmembrane region" description="Helical" evidence="7">
    <location>
        <begin position="440"/>
        <end position="460"/>
    </location>
</feature>
<feature type="transmembrane region" description="Helical" evidence="7">
    <location>
        <begin position="571"/>
        <end position="596"/>
    </location>
</feature>
<evidence type="ECO:0000256" key="7">
    <source>
        <dbReference type="RuleBase" id="RU363032"/>
    </source>
</evidence>
<dbReference type="PANTHER" id="PTHR30183:SF7">
    <property type="entry name" value="FERRIC TRANSPORT SYSTEM PERMEASE PROTEIN FBPB 1-RELATED"/>
    <property type="match status" value="1"/>
</dbReference>
<evidence type="ECO:0000256" key="2">
    <source>
        <dbReference type="ARBA" id="ARBA00022448"/>
    </source>
</evidence>
<dbReference type="InterPro" id="IPR035906">
    <property type="entry name" value="MetI-like_sf"/>
</dbReference>
<evidence type="ECO:0000256" key="5">
    <source>
        <dbReference type="ARBA" id="ARBA00022989"/>
    </source>
</evidence>
<feature type="domain" description="ABC transmembrane type-1" evidence="8">
    <location>
        <begin position="97"/>
        <end position="308"/>
    </location>
</feature>
<proteinExistence type="inferred from homology"/>
<protein>
    <submittedName>
        <fullName evidence="9">Iron ABC transporter permease</fullName>
    </submittedName>
</protein>
<keyword evidence="6 7" id="KW-0472">Membrane</keyword>
<keyword evidence="10" id="KW-1185">Reference proteome</keyword>
<feature type="transmembrane region" description="Helical" evidence="7">
    <location>
        <begin position="234"/>
        <end position="253"/>
    </location>
</feature>
<evidence type="ECO:0000259" key="8">
    <source>
        <dbReference type="PROSITE" id="PS50928"/>
    </source>
</evidence>
<organism evidence="9 10">
    <name type="scientific">Leptothrix discophora</name>
    <dbReference type="NCBI Taxonomy" id="89"/>
    <lineage>
        <taxon>Bacteria</taxon>
        <taxon>Pseudomonadati</taxon>
        <taxon>Pseudomonadota</taxon>
        <taxon>Betaproteobacteria</taxon>
        <taxon>Burkholderiales</taxon>
        <taxon>Sphaerotilaceae</taxon>
        <taxon>Leptothrix</taxon>
    </lineage>
</organism>
<comment type="similarity">
    <text evidence="7">Belongs to the binding-protein-dependent transport system permease family.</text>
</comment>
<dbReference type="CDD" id="cd06261">
    <property type="entry name" value="TM_PBP2"/>
    <property type="match status" value="2"/>
</dbReference>
<evidence type="ECO:0000256" key="1">
    <source>
        <dbReference type="ARBA" id="ARBA00004651"/>
    </source>
</evidence>
<dbReference type="PROSITE" id="PS50928">
    <property type="entry name" value="ABC_TM1"/>
    <property type="match status" value="2"/>
</dbReference>
<feature type="transmembrane region" description="Helical" evidence="7">
    <location>
        <begin position="141"/>
        <end position="163"/>
    </location>
</feature>
<name>A0ABT9G5I0_LEPDI</name>
<keyword evidence="4 7" id="KW-0812">Transmembrane</keyword>
<keyword evidence="3" id="KW-1003">Cell membrane</keyword>
<dbReference type="Pfam" id="PF00528">
    <property type="entry name" value="BPD_transp_1"/>
    <property type="match status" value="2"/>
</dbReference>